<sequence>MTPKQCVGGSVAQPHSQMKVLLETHAEIDVPTLFGRVLSCGMDDTQEQDHYEERLKEVFNSFDASGSGSLCPEELSDLCQSLHLDDATPALLNTLLQNQDRLTARVDFNQFKNALILVLSSSIEAPQAEQETLSKPESPKIQPKFVKGSKRYGRRSTPEFIEPISDLSEVRNANPEEEEGQEEDLEDNFDTAVPRKRERWNTHETSTEEYEADGQMHLWNPDEPSTPRGSKTPLSICLEERMREACDELGISLDGCAGHTELLALCEHLGLEINMDVLQGLTSDGVMNVQEFVSRVVNHNKPPTPSASTPYRQLKRLHSTQPFDEGGRRIATPSALTSTIGMRLFSTLDDGTGFTPVEYILDAWMEEGIENSTEILQALNFSLDGKLSLSDLTMALENELLVTKNGIHQAALASFKAEIRYLLERVERELREKEKIQSDLEKAEKLKSQLATEVDEHHSAIEHMNNLNLRKLEQENKEKLAAVRSELMKEMDQIQQQAGLQREELEAEVEKIREDESFLRDHLSISVKENRRLEMELLDSTEKLVEAQNQITKLQTSLDNIMKERFGDLDPGSADLFLQEERIKQLRSGYEAQCRELQDRIDELQSELQDFHSLGRVHHPGHKPLSEELESKSPGMESDPGIGSEEVQPFSMSLEAEMMLEQLKEQHLQEMEDLRHQLESKINEFDKMVEKQRATHEDQKAALALQYQKEVWALREEMASIQSHTQELQSQLEQAELERTCLEQTQAEEREELENLQEEEVGTLRQQLLEAHTYTADLEEQLKTLEAQKAETEKNLDNDMEELRKQHATEIEKLEKELVEVSEARLEDERKKLQEEKVELEKRLFADYEREKDLVRQSHVDELEARLEEAKVRFEGERDEIVQRLTEQWQKERAQLDEQNNESLQVLLEEEMLRLVREQEEKESKLREQWESQQAQLLERQEEALLDRILQERLHLQEQFEEREKKLKEQWEQERLQLEEDYEGMLQDRLNEEREKLKTEKEEEEKRLERLVAEERARLEENHREAMKELTVKHTEERDALSSMLDKLRDDIAKERREIEITFTQRIKEVEDRFSGDQESVAKRFQADVLKLEQHYQSELKALSDSYVEQKLCWEAQIQEAIENAGQQRKAVEEAMERERESLNQKWKTEREELERLHKEEVEELLKKNQQLQNELDNFISMAQTKEIELSRQLNDLHSRLQGSLETKDELLAQSERKALETELLLNQTVEDFKQERAELLNSQSEHEARYSEMLSISEQQITERIELLTERDDLKMKIEELEMLLKQAAMDFELERQELQKHLSILEERLKDNTENDREELIAEREMLKIRIKELEMEFSQILSSAEKLEVTEESNEINTFEEAHTEACVSFSPPKICLNDAILVDTSNDELVCLSPILTEQHVDVETLMETPDNEKVPLTNDNPADNILEVKGDAAENKTHDGQTSVTENNDTLPESTDSFDEKCHNQVADDQIGDSSPQEVEGDPEVGCCSAEIGHTDAESASCDCHNADENNSNDESKNKADSPEMQFEAASSLQVFEGVDADEDATDGENKVALQSCEEENKPRDVPAVVNESPSHEDEPCHETVVDPSVLEDAGDPDELSLADAEVACLPNNSHNHRWEVELDSESDCVHLTADIKDECAHDLDEDADFEDRECSLLKLQTLYHTAKEENILLHEKISLLQQKTEILENLLAHNSEKIKTGHQVLEENYSLKVKMLLLMEHVKELEIKALKMTDLQIRYEDCMCENAKLKDQNRELEKRVWSLESGMNVFHDFQDQQISLEDEIGRMREENIKLSELFSELERQGEILSAIHLDAGQSETPTEESLLDKVQAASDLEGCCEEFEKQNTKLRRAITELQDKSLTLNETTQAHRSEASRLAEENLVLRQKLAALKEEDLKEAQEELIQTLEHLKKGKIASQKAAEKFKKQISELRLQSQQLEDENGMLSEKNAQNISDIENLQQQLAELTKVKERREAFAAEEKNKLAACVSALEAELTKALEDTAQLEERNTQLSQQLSGLREKSVKADSVETQLGHLVEERRSVDKETQSLRNQLAKAEERVKTVDETLQAVNHQSARLKSDLRVLQQEKDSLKHDVAVLRKQLQNVNEKNHILEMALHSSGLQHQSKKLYRDELSRLMEQDQQLLREDNERLQEEVLSIKGDLMQSREKSFMFQFLSLSLIHESLISCLQIRQLDATILSLKQHKQHSQSSQAMKALEQENASLKQELEAQKELTKGHEAGQGQTELKSLQQENEALRAQMARLSTQLLDTFQAQLVGLLPPSPHRIPRGQQHRGEDPDNMQDERERKMRNMEERMREIELSLHNVKLLLKEKVAQLKDQLHKNGKADVLIKDLYVENTQLLKALEITEQRQKIAEKKNYLLEEKISSLNKIVRDLNPSPLPSLPYHYKFS</sequence>
<evidence type="ECO:0000313" key="2">
    <source>
        <dbReference type="Proteomes" id="UP000831701"/>
    </source>
</evidence>
<dbReference type="Proteomes" id="UP000831701">
    <property type="component" value="Chromosome 9"/>
</dbReference>
<gene>
    <name evidence="1" type="ORF">L3Q82_026357</name>
</gene>
<comment type="caution">
    <text evidence="1">The sequence shown here is derived from an EMBL/GenBank/DDBJ whole genome shotgun (WGS) entry which is preliminary data.</text>
</comment>
<reference evidence="1" key="1">
    <citation type="submission" date="2022-04" db="EMBL/GenBank/DDBJ databases">
        <title>Jade perch genome.</title>
        <authorList>
            <person name="Chao B."/>
        </authorList>
    </citation>
    <scope>NUCLEOTIDE SEQUENCE</scope>
    <source>
        <strain evidence="1">CB-2022</strain>
    </source>
</reference>
<accession>A0ACB8WHU1</accession>
<name>A0ACB8WHU1_9TELE</name>
<organism evidence="1 2">
    <name type="scientific">Scortum barcoo</name>
    <name type="common">barcoo grunter</name>
    <dbReference type="NCBI Taxonomy" id="214431"/>
    <lineage>
        <taxon>Eukaryota</taxon>
        <taxon>Metazoa</taxon>
        <taxon>Chordata</taxon>
        <taxon>Craniata</taxon>
        <taxon>Vertebrata</taxon>
        <taxon>Euteleostomi</taxon>
        <taxon>Actinopterygii</taxon>
        <taxon>Neopterygii</taxon>
        <taxon>Teleostei</taxon>
        <taxon>Neoteleostei</taxon>
        <taxon>Acanthomorphata</taxon>
        <taxon>Eupercaria</taxon>
        <taxon>Centrarchiformes</taxon>
        <taxon>Terapontoidei</taxon>
        <taxon>Terapontidae</taxon>
        <taxon>Scortum</taxon>
    </lineage>
</organism>
<dbReference type="EMBL" id="CM041539">
    <property type="protein sequence ID" value="KAI3367512.1"/>
    <property type="molecule type" value="Genomic_DNA"/>
</dbReference>
<keyword evidence="2" id="KW-1185">Reference proteome</keyword>
<protein>
    <submittedName>
        <fullName evidence="1">Uncharacterized protein</fullName>
    </submittedName>
</protein>
<evidence type="ECO:0000313" key="1">
    <source>
        <dbReference type="EMBL" id="KAI3367512.1"/>
    </source>
</evidence>
<proteinExistence type="predicted"/>